<dbReference type="GO" id="GO:0030317">
    <property type="term" value="P:flagellated sperm motility"/>
    <property type="evidence" value="ECO:0007669"/>
    <property type="project" value="InterPro"/>
</dbReference>
<dbReference type="GO" id="GO:0005879">
    <property type="term" value="C:axonemal microtubule"/>
    <property type="evidence" value="ECO:0007669"/>
    <property type="project" value="TreeGrafter"/>
</dbReference>
<evidence type="ECO:0000313" key="9">
    <source>
        <dbReference type="EMBL" id="JAS46935.1"/>
    </source>
</evidence>
<evidence type="ECO:0000256" key="3">
    <source>
        <dbReference type="ARBA" id="ARBA00022846"/>
    </source>
</evidence>
<dbReference type="EMBL" id="GECZ01022834">
    <property type="protein sequence ID" value="JAS46935.1"/>
    <property type="molecule type" value="Transcribed_RNA"/>
</dbReference>
<dbReference type="InterPro" id="IPR054709">
    <property type="entry name" value="CFAP107"/>
</dbReference>
<dbReference type="PANTHER" id="PTHR31180">
    <property type="entry name" value="CILIA- AND FLAGELLA-ASSOCIATED PROTEIN 107-RELATED"/>
    <property type="match status" value="1"/>
</dbReference>
<gene>
    <name evidence="9" type="ORF">g.10405</name>
</gene>
<evidence type="ECO:0000256" key="8">
    <source>
        <dbReference type="ARBA" id="ARBA00046435"/>
    </source>
</evidence>
<reference evidence="9" key="1">
    <citation type="submission" date="2015-11" db="EMBL/GenBank/DDBJ databases">
        <title>De novo transcriptome assembly of four potential Pierce s Disease insect vectors from Arizona vineyards.</title>
        <authorList>
            <person name="Tassone E.E."/>
        </authorList>
    </citation>
    <scope>NUCLEOTIDE SEQUENCE</scope>
</reference>
<dbReference type="AlphaFoldDB" id="A0A1B6F9U0"/>
<evidence type="ECO:0000256" key="2">
    <source>
        <dbReference type="ARBA" id="ARBA00022490"/>
    </source>
</evidence>
<comment type="subunit">
    <text evidence="8">Microtubule inner protein component of sperm flagellar doublet microtubules.</text>
</comment>
<dbReference type="InterPro" id="IPR037662">
    <property type="entry name" value="CFAP68/107"/>
</dbReference>
<evidence type="ECO:0000256" key="5">
    <source>
        <dbReference type="ARBA" id="ARBA00023212"/>
    </source>
</evidence>
<keyword evidence="3" id="KW-0282">Flagellum</keyword>
<keyword evidence="4" id="KW-0969">Cilium</keyword>
<dbReference type="PANTHER" id="PTHR31180:SF2">
    <property type="entry name" value="CILIA- AND FLAGELLA-ASSOCIATED PROTEIN 107"/>
    <property type="match status" value="1"/>
</dbReference>
<evidence type="ECO:0000256" key="4">
    <source>
        <dbReference type="ARBA" id="ARBA00023069"/>
    </source>
</evidence>
<organism evidence="9">
    <name type="scientific">Cuerna arida</name>
    <dbReference type="NCBI Taxonomy" id="1464854"/>
    <lineage>
        <taxon>Eukaryota</taxon>
        <taxon>Metazoa</taxon>
        <taxon>Ecdysozoa</taxon>
        <taxon>Arthropoda</taxon>
        <taxon>Hexapoda</taxon>
        <taxon>Insecta</taxon>
        <taxon>Pterygota</taxon>
        <taxon>Neoptera</taxon>
        <taxon>Paraneoptera</taxon>
        <taxon>Hemiptera</taxon>
        <taxon>Auchenorrhyncha</taxon>
        <taxon>Membracoidea</taxon>
        <taxon>Cicadellidae</taxon>
        <taxon>Cicadellinae</taxon>
        <taxon>Proconiini</taxon>
        <taxon>Cuerna</taxon>
    </lineage>
</organism>
<keyword evidence="6" id="KW-0966">Cell projection</keyword>
<proteinExistence type="predicted"/>
<accession>A0A1B6F9U0</accession>
<sequence length="172" mass="20249">MNCSPRSLKLQEMPLLCQKLGFNKEDLDDKKITDYGYDNKVLIGNWFENQSKTLESREMDLNTIYSKDFDYKTPVIDLNSTWNNRLNGQRSLNLAQGKDDEFRENMSTMYDLAYRCRVRDYVSGNYGNATNYGKKECKQDYWGTQKDDRILRFHTEYKDAYSFSPCASHITS</sequence>
<evidence type="ECO:0000256" key="6">
    <source>
        <dbReference type="ARBA" id="ARBA00023273"/>
    </source>
</evidence>
<evidence type="ECO:0000256" key="7">
    <source>
        <dbReference type="ARBA" id="ARBA00035003"/>
    </source>
</evidence>
<protein>
    <submittedName>
        <fullName evidence="9">Uncharacterized protein</fullName>
    </submittedName>
</protein>
<keyword evidence="2" id="KW-0963">Cytoplasm</keyword>
<comment type="subcellular location">
    <subcellularLocation>
        <location evidence="1">Cytoplasm</location>
        <location evidence="1">Cytoskeleton</location>
        <location evidence="1">Flagellum axoneme</location>
    </subcellularLocation>
</comment>
<evidence type="ECO:0000256" key="1">
    <source>
        <dbReference type="ARBA" id="ARBA00004611"/>
    </source>
</evidence>
<name>A0A1B6F9U0_9HEMI</name>
<keyword evidence="5" id="KW-0206">Cytoskeleton</keyword>
<dbReference type="Pfam" id="PF22595">
    <property type="entry name" value="CFAP107"/>
    <property type="match status" value="1"/>
</dbReference>
<comment type="function">
    <text evidence="7">Microtubule inner protein (MIP) part of the dynein-decorated doublet microtubules (DMTs) in cilia axoneme, which is required for motile cilia beating.</text>
</comment>